<accession>A0A835UCV6</accession>
<protein>
    <submittedName>
        <fullName evidence="1">Uncharacterized protein</fullName>
    </submittedName>
</protein>
<dbReference type="Proteomes" id="UP000636800">
    <property type="component" value="Chromosome 12"/>
</dbReference>
<dbReference type="AlphaFoldDB" id="A0A835UCV6"/>
<reference evidence="1 2" key="1">
    <citation type="journal article" date="2020" name="Nat. Food">
        <title>A phased Vanilla planifolia genome enables genetic improvement of flavour and production.</title>
        <authorList>
            <person name="Hasing T."/>
            <person name="Tang H."/>
            <person name="Brym M."/>
            <person name="Khazi F."/>
            <person name="Huang T."/>
            <person name="Chambers A.H."/>
        </authorList>
    </citation>
    <scope>NUCLEOTIDE SEQUENCE [LARGE SCALE GENOMIC DNA]</scope>
    <source>
        <tissue evidence="1">Leaf</tissue>
    </source>
</reference>
<organism evidence="1 2">
    <name type="scientific">Vanilla planifolia</name>
    <name type="common">Vanilla</name>
    <dbReference type="NCBI Taxonomy" id="51239"/>
    <lineage>
        <taxon>Eukaryota</taxon>
        <taxon>Viridiplantae</taxon>
        <taxon>Streptophyta</taxon>
        <taxon>Embryophyta</taxon>
        <taxon>Tracheophyta</taxon>
        <taxon>Spermatophyta</taxon>
        <taxon>Magnoliopsida</taxon>
        <taxon>Liliopsida</taxon>
        <taxon>Asparagales</taxon>
        <taxon>Orchidaceae</taxon>
        <taxon>Vanilloideae</taxon>
        <taxon>Vanilleae</taxon>
        <taxon>Vanilla</taxon>
    </lineage>
</organism>
<name>A0A835UCV6_VANPL</name>
<keyword evidence="2" id="KW-1185">Reference proteome</keyword>
<evidence type="ECO:0000313" key="1">
    <source>
        <dbReference type="EMBL" id="KAG0456922.1"/>
    </source>
</evidence>
<sequence length="113" mass="11995">MKAEDLAKYPVKKKLWLGFLWDDESTLINGAKNRGIGIAQNSGMVVKAGIYRPADSSGAKRRIANPQPAAGAPFCGRTGNTELGGEAHRVGLSLDRAGSWTEKDVCGHSGLVE</sequence>
<dbReference type="EMBL" id="JADCNL010000012">
    <property type="protein sequence ID" value="KAG0456922.1"/>
    <property type="molecule type" value="Genomic_DNA"/>
</dbReference>
<gene>
    <name evidence="1" type="ORF">HPP92_022079</name>
</gene>
<evidence type="ECO:0000313" key="2">
    <source>
        <dbReference type="Proteomes" id="UP000636800"/>
    </source>
</evidence>
<proteinExistence type="predicted"/>
<comment type="caution">
    <text evidence="1">The sequence shown here is derived from an EMBL/GenBank/DDBJ whole genome shotgun (WGS) entry which is preliminary data.</text>
</comment>